<accession>A0A6A6EH66</accession>
<keyword evidence="3" id="KW-1185">Reference proteome</keyword>
<dbReference type="EMBL" id="ML994621">
    <property type="protein sequence ID" value="KAF2189236.1"/>
    <property type="molecule type" value="Genomic_DNA"/>
</dbReference>
<gene>
    <name evidence="2" type="ORF">K469DRAFT_563525</name>
</gene>
<dbReference type="PANTHER" id="PTHR46310:SF7">
    <property type="entry name" value="AMIDASE 1"/>
    <property type="match status" value="1"/>
</dbReference>
<dbReference type="Pfam" id="PF01425">
    <property type="entry name" value="Amidase"/>
    <property type="match status" value="1"/>
</dbReference>
<dbReference type="InterPro" id="IPR023631">
    <property type="entry name" value="Amidase_dom"/>
</dbReference>
<feature type="domain" description="Amidase" evidence="1">
    <location>
        <begin position="16"/>
        <end position="182"/>
    </location>
</feature>
<feature type="non-terminal residue" evidence="2">
    <location>
        <position position="1"/>
    </location>
</feature>
<sequence>KVAVPSRCPAMLLNFKPRPLEGIRFAVKDNFDIKGTRTTLGSRAYFELYPPANESADCVKMFTGAGAVLLGKTKLCSFISKEDTTEAVDYPAPFNPRADGYQSSSGSSTGSASAVSSYDWIDFTLGTDTNGSGRRPANVHGCFGLRPSQGLIPVKGIIPSFERFDVPCIFSRDIRYISQIAHFLVEANNETFPEVRQENLPIAFDMILYPLDFLPTSNSVQMDAIDSLVADLESVLNIKKTEISIANTWQESAPNEADSDNLHEWLRDAGWAPVFYDNTHNLDEFRAHYAKTFNKKPYATPYNRWKWSLGQTITLEKRNAEIQKLDSYRDWLLQEVFKTSIRQAIMILPIDEPMPAYRDAQPAPSVLRNGDLPLNLSPIMGAPEVTIPLAEMSYESEISGRIEYLPITVSILGPPGLPC</sequence>
<proteinExistence type="predicted"/>
<dbReference type="SUPFAM" id="SSF75304">
    <property type="entry name" value="Amidase signature (AS) enzymes"/>
    <property type="match status" value="1"/>
</dbReference>
<dbReference type="InterPro" id="IPR036928">
    <property type="entry name" value="AS_sf"/>
</dbReference>
<dbReference type="PANTHER" id="PTHR46310">
    <property type="entry name" value="AMIDASE 1"/>
    <property type="match status" value="1"/>
</dbReference>
<reference evidence="2" key="1">
    <citation type="journal article" date="2020" name="Stud. Mycol.">
        <title>101 Dothideomycetes genomes: a test case for predicting lifestyles and emergence of pathogens.</title>
        <authorList>
            <person name="Haridas S."/>
            <person name="Albert R."/>
            <person name="Binder M."/>
            <person name="Bloem J."/>
            <person name="Labutti K."/>
            <person name="Salamov A."/>
            <person name="Andreopoulos B."/>
            <person name="Baker S."/>
            <person name="Barry K."/>
            <person name="Bills G."/>
            <person name="Bluhm B."/>
            <person name="Cannon C."/>
            <person name="Castanera R."/>
            <person name="Culley D."/>
            <person name="Daum C."/>
            <person name="Ezra D."/>
            <person name="Gonzalez J."/>
            <person name="Henrissat B."/>
            <person name="Kuo A."/>
            <person name="Liang C."/>
            <person name="Lipzen A."/>
            <person name="Lutzoni F."/>
            <person name="Magnuson J."/>
            <person name="Mondo S."/>
            <person name="Nolan M."/>
            <person name="Ohm R."/>
            <person name="Pangilinan J."/>
            <person name="Park H.-J."/>
            <person name="Ramirez L."/>
            <person name="Alfaro M."/>
            <person name="Sun H."/>
            <person name="Tritt A."/>
            <person name="Yoshinaga Y."/>
            <person name="Zwiers L.-H."/>
            <person name="Turgeon B."/>
            <person name="Goodwin S."/>
            <person name="Spatafora J."/>
            <person name="Crous P."/>
            <person name="Grigoriev I."/>
        </authorList>
    </citation>
    <scope>NUCLEOTIDE SEQUENCE</scope>
    <source>
        <strain evidence="2">CBS 207.26</strain>
    </source>
</reference>
<dbReference type="Gene3D" id="3.90.1300.10">
    <property type="entry name" value="Amidase signature (AS) domain"/>
    <property type="match status" value="1"/>
</dbReference>
<name>A0A6A6EH66_9PEZI</name>
<organism evidence="2 3">
    <name type="scientific">Zopfia rhizophila CBS 207.26</name>
    <dbReference type="NCBI Taxonomy" id="1314779"/>
    <lineage>
        <taxon>Eukaryota</taxon>
        <taxon>Fungi</taxon>
        <taxon>Dikarya</taxon>
        <taxon>Ascomycota</taxon>
        <taxon>Pezizomycotina</taxon>
        <taxon>Dothideomycetes</taxon>
        <taxon>Dothideomycetes incertae sedis</taxon>
        <taxon>Zopfiaceae</taxon>
        <taxon>Zopfia</taxon>
    </lineage>
</organism>
<evidence type="ECO:0000259" key="1">
    <source>
        <dbReference type="Pfam" id="PF01425"/>
    </source>
</evidence>
<evidence type="ECO:0000313" key="3">
    <source>
        <dbReference type="Proteomes" id="UP000800200"/>
    </source>
</evidence>
<dbReference type="OrthoDB" id="5423360at2759"/>
<dbReference type="Proteomes" id="UP000800200">
    <property type="component" value="Unassembled WGS sequence"/>
</dbReference>
<evidence type="ECO:0000313" key="2">
    <source>
        <dbReference type="EMBL" id="KAF2189236.1"/>
    </source>
</evidence>
<protein>
    <submittedName>
        <fullName evidence="2">Amidase signature enzyme</fullName>
    </submittedName>
</protein>
<dbReference type="AlphaFoldDB" id="A0A6A6EH66"/>